<gene>
    <name evidence="5" type="ORF">J2Z82_002279</name>
</gene>
<dbReference type="InterPro" id="IPR036271">
    <property type="entry name" value="Tet_transcr_reg_TetR-rel_C_sf"/>
</dbReference>
<keyword evidence="6" id="KW-1185">Reference proteome</keyword>
<dbReference type="Pfam" id="PF00440">
    <property type="entry name" value="TetR_N"/>
    <property type="match status" value="1"/>
</dbReference>
<dbReference type="SUPFAM" id="SSF48498">
    <property type="entry name" value="Tetracyclin repressor-like, C-terminal domain"/>
    <property type="match status" value="1"/>
</dbReference>
<reference evidence="5 6" key="1">
    <citation type="submission" date="2021-03" db="EMBL/GenBank/DDBJ databases">
        <title>Genomic Encyclopedia of Type Strains, Phase IV (KMG-IV): sequencing the most valuable type-strain genomes for metagenomic binning, comparative biology and taxonomic classification.</title>
        <authorList>
            <person name="Goeker M."/>
        </authorList>
    </citation>
    <scope>NUCLEOTIDE SEQUENCE [LARGE SCALE GENOMIC DNA]</scope>
    <source>
        <strain evidence="5 6">DSM 21085</strain>
    </source>
</reference>
<dbReference type="InterPro" id="IPR050624">
    <property type="entry name" value="HTH-type_Tx_Regulator"/>
</dbReference>
<feature type="domain" description="HTH tetR-type" evidence="4">
    <location>
        <begin position="13"/>
        <end position="73"/>
    </location>
</feature>
<dbReference type="PRINTS" id="PR00455">
    <property type="entry name" value="HTHTETR"/>
</dbReference>
<dbReference type="Gene3D" id="1.10.10.60">
    <property type="entry name" value="Homeodomain-like"/>
    <property type="match status" value="1"/>
</dbReference>
<dbReference type="Proteomes" id="UP001519328">
    <property type="component" value="Unassembled WGS sequence"/>
</dbReference>
<organism evidence="5 6">
    <name type="scientific">Virgibacillus litoralis</name>
    <dbReference type="NCBI Taxonomy" id="578221"/>
    <lineage>
        <taxon>Bacteria</taxon>
        <taxon>Bacillati</taxon>
        <taxon>Bacillota</taxon>
        <taxon>Bacilli</taxon>
        <taxon>Bacillales</taxon>
        <taxon>Bacillaceae</taxon>
        <taxon>Virgibacillus</taxon>
    </lineage>
</organism>
<feature type="DNA-binding region" description="H-T-H motif" evidence="3">
    <location>
        <begin position="36"/>
        <end position="55"/>
    </location>
</feature>
<evidence type="ECO:0000313" key="5">
    <source>
        <dbReference type="EMBL" id="MBP1949342.1"/>
    </source>
</evidence>
<dbReference type="EMBL" id="JAGGKK010000011">
    <property type="protein sequence ID" value="MBP1949342.1"/>
    <property type="molecule type" value="Genomic_DNA"/>
</dbReference>
<dbReference type="Gene3D" id="1.10.357.10">
    <property type="entry name" value="Tetracycline Repressor, domain 2"/>
    <property type="match status" value="1"/>
</dbReference>
<keyword evidence="1" id="KW-0678">Repressor</keyword>
<evidence type="ECO:0000256" key="2">
    <source>
        <dbReference type="ARBA" id="ARBA00023125"/>
    </source>
</evidence>
<dbReference type="RefSeq" id="WP_209480845.1">
    <property type="nucleotide sequence ID" value="NZ_JAGGKK010000011.1"/>
</dbReference>
<dbReference type="PANTHER" id="PTHR43479:SF11">
    <property type="entry name" value="ACREF_ENVCD OPERON REPRESSOR-RELATED"/>
    <property type="match status" value="1"/>
</dbReference>
<evidence type="ECO:0000313" key="6">
    <source>
        <dbReference type="Proteomes" id="UP001519328"/>
    </source>
</evidence>
<accession>A0ABS4HEK3</accession>
<evidence type="ECO:0000259" key="4">
    <source>
        <dbReference type="PROSITE" id="PS50977"/>
    </source>
</evidence>
<sequence length="203" mass="23979">MSNTKTKFQIRREETYENLIKFGIKPMMDKGFAKTNLSDIVGAAGYTRGAFYFHFNSKEEFFLHVLEDHDKRRGSWAGIPYHYHAQETSLESLLKESIFSLWQNVYEKPLTGWLLLVIDFYQNAKDIPDVKKRMKQLHENFEDDLILFLQALKKQGFIDAHIDEKKALWQLISLTYGYLVNYYIYDLDDIDIIVNAYAKILKN</sequence>
<dbReference type="InterPro" id="IPR001647">
    <property type="entry name" value="HTH_TetR"/>
</dbReference>
<dbReference type="PANTHER" id="PTHR43479">
    <property type="entry name" value="ACREF/ENVCD OPERON REPRESSOR-RELATED"/>
    <property type="match status" value="1"/>
</dbReference>
<protein>
    <submittedName>
        <fullName evidence="5">AcrR family transcriptional regulator</fullName>
    </submittedName>
</protein>
<dbReference type="InterPro" id="IPR009057">
    <property type="entry name" value="Homeodomain-like_sf"/>
</dbReference>
<dbReference type="PROSITE" id="PS50977">
    <property type="entry name" value="HTH_TETR_2"/>
    <property type="match status" value="1"/>
</dbReference>
<dbReference type="SUPFAM" id="SSF46689">
    <property type="entry name" value="Homeodomain-like"/>
    <property type="match status" value="1"/>
</dbReference>
<keyword evidence="2 3" id="KW-0238">DNA-binding</keyword>
<proteinExistence type="predicted"/>
<name>A0ABS4HEK3_9BACI</name>
<comment type="caution">
    <text evidence="5">The sequence shown here is derived from an EMBL/GenBank/DDBJ whole genome shotgun (WGS) entry which is preliminary data.</text>
</comment>
<evidence type="ECO:0000256" key="1">
    <source>
        <dbReference type="ARBA" id="ARBA00022491"/>
    </source>
</evidence>
<evidence type="ECO:0000256" key="3">
    <source>
        <dbReference type="PROSITE-ProRule" id="PRU00335"/>
    </source>
</evidence>